<feature type="domain" description="Core-binding (CB)" evidence="7">
    <location>
        <begin position="32"/>
        <end position="136"/>
    </location>
</feature>
<dbReference type="GO" id="GO:0003677">
    <property type="term" value="F:DNA binding"/>
    <property type="evidence" value="ECO:0007669"/>
    <property type="project" value="UniProtKB-UniRule"/>
</dbReference>
<dbReference type="Gene3D" id="1.10.150.130">
    <property type="match status" value="1"/>
</dbReference>
<dbReference type="Pfam" id="PF00589">
    <property type="entry name" value="Phage_integrase"/>
    <property type="match status" value="1"/>
</dbReference>
<gene>
    <name evidence="8" type="primary">int</name>
    <name evidence="8" type="ORF">p1B119</name>
</gene>
<dbReference type="AlphaFoldDB" id="Q5NX83"/>
<evidence type="ECO:0000256" key="2">
    <source>
        <dbReference type="ARBA" id="ARBA00023125"/>
    </source>
</evidence>
<sequence>MIGDVDLVQKGQVTRLEEAAPDRLPRALVRANSDEELIRLWLDAVGAASENTMAAYKAETLRFLAWMKTRSISLDGLVYEDLQDFEEWLRNPPADLIGPRRPIGSPDWRPFASAGLSSTSVERALSVIANLYSFLHESRRVSMNPVKFYRAWQKNARKKNRSQRTRKQLESSVESAVRQWLDDEAGASISDRWSVGALYFLGLRVSELCSARMSDLFVSDGAWFLAVVGKGLKRRDVAVSKVCLRLLAAYRLDVGLSPEPRGEDWPLVGSKWDPKKPITRRAMHKRIVAAGLDAVFDENSPGKELSANLHPHLYRHAAASRWIRQGANLLSVRDQLGHSSVTTTEIYAHRPDAARHADTAGADDIESAKEMER</sequence>
<proteinExistence type="predicted"/>
<dbReference type="SUPFAM" id="SSF56349">
    <property type="entry name" value="DNA breaking-rejoining enzymes"/>
    <property type="match status" value="1"/>
</dbReference>
<keyword evidence="2 4" id="KW-0238">DNA-binding</keyword>
<dbReference type="PANTHER" id="PTHR30349:SF90">
    <property type="entry name" value="TYROSINE RECOMBINASE XERD"/>
    <property type="match status" value="1"/>
</dbReference>
<keyword evidence="9" id="KW-1185">Reference proteome</keyword>
<dbReference type="Gene3D" id="1.10.443.10">
    <property type="entry name" value="Intergrase catalytic core"/>
    <property type="match status" value="1"/>
</dbReference>
<organism evidence="8 9">
    <name type="scientific">Aromatoleum aromaticum (strain DSM 19018 / LMG 30748 / EbN1)</name>
    <name type="common">Azoarcus sp. (strain EbN1)</name>
    <dbReference type="NCBI Taxonomy" id="76114"/>
    <lineage>
        <taxon>Bacteria</taxon>
        <taxon>Pseudomonadati</taxon>
        <taxon>Pseudomonadota</taxon>
        <taxon>Betaproteobacteria</taxon>
        <taxon>Rhodocyclales</taxon>
        <taxon>Rhodocyclaceae</taxon>
        <taxon>Aromatoleum</taxon>
    </lineage>
</organism>
<dbReference type="InterPro" id="IPR013762">
    <property type="entry name" value="Integrase-like_cat_sf"/>
</dbReference>
<dbReference type="InterPro" id="IPR050090">
    <property type="entry name" value="Tyrosine_recombinase_XerCD"/>
</dbReference>
<evidence type="ECO:0000313" key="8">
    <source>
        <dbReference type="EMBL" id="CAI10331.1"/>
    </source>
</evidence>
<reference evidence="8 9" key="1">
    <citation type="journal article" date="2005" name="Arch. Microbiol.">
        <title>The genome sequence of an anaerobic aromatic-degrading denitrifying bacterium, strain EbN1.</title>
        <authorList>
            <person name="Rabus R."/>
            <person name="Kube M."/>
            <person name="Heider J."/>
            <person name="Beck A."/>
            <person name="Heitmann K."/>
            <person name="Widdel F."/>
            <person name="Reinhardt R."/>
        </authorList>
    </citation>
    <scope>NUCLEOTIDE SEQUENCE [LARGE SCALE GENOMIC DNA]</scope>
    <source>
        <strain evidence="8 9">EbN1</strain>
        <plasmid evidence="9">Plasmid pAzo1</plasmid>
    </source>
</reference>
<evidence type="ECO:0000256" key="3">
    <source>
        <dbReference type="ARBA" id="ARBA00023172"/>
    </source>
</evidence>
<dbReference type="RefSeq" id="WP_011254846.1">
    <property type="nucleotide sequence ID" value="NC_006823.1"/>
</dbReference>
<dbReference type="PROSITE" id="PS51898">
    <property type="entry name" value="TYR_RECOMBINASE"/>
    <property type="match status" value="1"/>
</dbReference>
<dbReference type="PANTHER" id="PTHR30349">
    <property type="entry name" value="PHAGE INTEGRASE-RELATED"/>
    <property type="match status" value="1"/>
</dbReference>
<name>Q5NX83_AROAE</name>
<dbReference type="Proteomes" id="UP000006552">
    <property type="component" value="Plasmid 1"/>
</dbReference>
<evidence type="ECO:0000313" key="9">
    <source>
        <dbReference type="Proteomes" id="UP000006552"/>
    </source>
</evidence>
<dbReference type="KEGG" id="eba:p1B119"/>
<dbReference type="OrthoDB" id="8610787at2"/>
<dbReference type="InterPro" id="IPR010998">
    <property type="entry name" value="Integrase_recombinase_N"/>
</dbReference>
<dbReference type="GO" id="GO:0015074">
    <property type="term" value="P:DNA integration"/>
    <property type="evidence" value="ECO:0007669"/>
    <property type="project" value="UniProtKB-KW"/>
</dbReference>
<evidence type="ECO:0000256" key="5">
    <source>
        <dbReference type="SAM" id="MobiDB-lite"/>
    </source>
</evidence>
<feature type="domain" description="Tyr recombinase" evidence="6">
    <location>
        <begin position="164"/>
        <end position="361"/>
    </location>
</feature>
<evidence type="ECO:0000259" key="7">
    <source>
        <dbReference type="PROSITE" id="PS51900"/>
    </source>
</evidence>
<evidence type="ECO:0000256" key="1">
    <source>
        <dbReference type="ARBA" id="ARBA00022908"/>
    </source>
</evidence>
<dbReference type="GO" id="GO:0006310">
    <property type="term" value="P:DNA recombination"/>
    <property type="evidence" value="ECO:0007669"/>
    <property type="project" value="UniProtKB-KW"/>
</dbReference>
<geneLocation type="plasmid" evidence="9">
    <name>pAzo1</name>
</geneLocation>
<dbReference type="PROSITE" id="PS51900">
    <property type="entry name" value="CB"/>
    <property type="match status" value="1"/>
</dbReference>
<keyword evidence="3" id="KW-0233">DNA recombination</keyword>
<dbReference type="HOGENOM" id="CLU_027562_9_6_4"/>
<evidence type="ECO:0000256" key="4">
    <source>
        <dbReference type="PROSITE-ProRule" id="PRU01248"/>
    </source>
</evidence>
<keyword evidence="8" id="KW-0614">Plasmid</keyword>
<accession>Q5NX83</accession>
<dbReference type="EMBL" id="CR555307">
    <property type="protein sequence ID" value="CAI10331.1"/>
    <property type="molecule type" value="Genomic_DNA"/>
</dbReference>
<evidence type="ECO:0000259" key="6">
    <source>
        <dbReference type="PROSITE" id="PS51898"/>
    </source>
</evidence>
<feature type="region of interest" description="Disordered" evidence="5">
    <location>
        <begin position="352"/>
        <end position="373"/>
    </location>
</feature>
<keyword evidence="1" id="KW-0229">DNA integration</keyword>
<protein>
    <submittedName>
        <fullName evidence="8">Probable integrase/recombinase protein</fullName>
    </submittedName>
</protein>
<dbReference type="InterPro" id="IPR044068">
    <property type="entry name" value="CB"/>
</dbReference>
<dbReference type="InterPro" id="IPR002104">
    <property type="entry name" value="Integrase_catalytic"/>
</dbReference>
<dbReference type="InterPro" id="IPR011010">
    <property type="entry name" value="DNA_brk_join_enz"/>
</dbReference>